<comment type="caution">
    <text evidence="2">The sequence shown here is derived from an EMBL/GenBank/DDBJ whole genome shotgun (WGS) entry which is preliminary data.</text>
</comment>
<proteinExistence type="predicted"/>
<dbReference type="Proteomes" id="UP000030854">
    <property type="component" value="Unassembled WGS sequence"/>
</dbReference>
<gene>
    <name evidence="2" type="ORF">EV44_g3385</name>
</gene>
<dbReference type="OMA" id="FNTHIDN"/>
<dbReference type="InterPro" id="IPR000477">
    <property type="entry name" value="RT_dom"/>
</dbReference>
<evidence type="ECO:0000313" key="2">
    <source>
        <dbReference type="EMBL" id="KHJ34379.1"/>
    </source>
</evidence>
<protein>
    <recommendedName>
        <fullName evidence="1">Reverse transcriptase domain-containing protein</fullName>
    </recommendedName>
</protein>
<dbReference type="EMBL" id="JNVN01000911">
    <property type="protein sequence ID" value="KHJ34379.1"/>
    <property type="molecule type" value="Genomic_DNA"/>
</dbReference>
<reference evidence="2 3" key="1">
    <citation type="journal article" date="2014" name="BMC Genomics">
        <title>Adaptive genomic structural variation in the grape powdery mildew pathogen, Erysiphe necator.</title>
        <authorList>
            <person name="Jones L."/>
            <person name="Riaz S."/>
            <person name="Morales-Cruz A."/>
            <person name="Amrine K.C."/>
            <person name="McGuire B."/>
            <person name="Gubler W.D."/>
            <person name="Walker M.A."/>
            <person name="Cantu D."/>
        </authorList>
    </citation>
    <scope>NUCLEOTIDE SEQUENCE [LARGE SCALE GENOMIC DNA]</scope>
    <source>
        <strain evidence="3">c</strain>
    </source>
</reference>
<dbReference type="STRING" id="52586.A0A0B1PCL4"/>
<name>A0A0B1PCL4_UNCNE</name>
<dbReference type="PANTHER" id="PTHR33481">
    <property type="entry name" value="REVERSE TRANSCRIPTASE"/>
    <property type="match status" value="1"/>
</dbReference>
<dbReference type="PANTHER" id="PTHR33481:SF1">
    <property type="entry name" value="ENDONUCLEASE_EXONUCLEASE_PHOSPHATASE DOMAIN-CONTAINING PROTEIN-RELATED"/>
    <property type="match status" value="1"/>
</dbReference>
<dbReference type="PROSITE" id="PS50878">
    <property type="entry name" value="RT_POL"/>
    <property type="match status" value="1"/>
</dbReference>
<accession>A0A0B1PCL4</accession>
<dbReference type="InterPro" id="IPR043502">
    <property type="entry name" value="DNA/RNA_pol_sf"/>
</dbReference>
<evidence type="ECO:0000313" key="3">
    <source>
        <dbReference type="Proteomes" id="UP000030854"/>
    </source>
</evidence>
<keyword evidence="3" id="KW-1185">Reference proteome</keyword>
<dbReference type="HOGENOM" id="CLU_000680_23_6_1"/>
<dbReference type="CDD" id="cd01650">
    <property type="entry name" value="RT_nLTR_like"/>
    <property type="match status" value="1"/>
</dbReference>
<sequence>MDRGKIYITNVYNPPPLSHISKELGTLKYLPELLSKEGQHILAKPSKFAKPYWTNQCSEVVRETRKARRNWKTSRTVDSWIECQKASNRKKAQIKRDKTIGWRTAVSEASRDPKKIWKLAKWARKDPAEKHRLPQMPDIKDAEGLIHTEAPDKARVMAEHFFPQPVAADTTDITEATYPEELNKISKLITYMEVEETLEKLPNDKAPGPDGIPNRLLKQCRATLSKDLAELFNACINLGYHPKSFKESTTIVLRKPQKPRYDTPKSYRPIALLNTMGKLLEKLVANRISKAAEEFNLLPGEQMGARPKRSTISAVELLTELIHTIWGKDKRQVASLLSLDISGAFDNMSHERLIHNMRQKGIPKWISQFVVSFLEGRTTSVVLGTFKGDLIPTNTDIPQRSSLSPILFLFFVSTLLPMLQSRSTAAVGFVDDTNILTWSNTTEENCRKLEEQHEICERWAKTHGVKFAPEKYQLMHFTRARKKKHNLEATIKIQGQLTKPQSSLRVLGTYFDPKLNWGTHVKSMQEKSNNQIQSISRLAQSTWGATFKKSKLLYSTIVRPALTYGSSIWAKAGPAGKIPERIVKPLRSIQRKSLKIVTGAYNSTSCRVLEHECSILSIEIYLKQRRVQYAGLLDKLPVQQTIQTACKKIKPSAGGRESTHAANRSKEVLEWARICNKETSKRRQKEAGNIAAFEEWRETWTVLHKVRHSIYRNPADPKVWKAATITIDKNTGRKN</sequence>
<evidence type="ECO:0000259" key="1">
    <source>
        <dbReference type="PROSITE" id="PS50878"/>
    </source>
</evidence>
<dbReference type="AlphaFoldDB" id="A0A0B1PCL4"/>
<dbReference type="SUPFAM" id="SSF56672">
    <property type="entry name" value="DNA/RNA polymerases"/>
    <property type="match status" value="1"/>
</dbReference>
<organism evidence="2 3">
    <name type="scientific">Uncinula necator</name>
    <name type="common">Grape powdery mildew</name>
    <dbReference type="NCBI Taxonomy" id="52586"/>
    <lineage>
        <taxon>Eukaryota</taxon>
        <taxon>Fungi</taxon>
        <taxon>Dikarya</taxon>
        <taxon>Ascomycota</taxon>
        <taxon>Pezizomycotina</taxon>
        <taxon>Leotiomycetes</taxon>
        <taxon>Erysiphales</taxon>
        <taxon>Erysiphaceae</taxon>
        <taxon>Erysiphe</taxon>
    </lineage>
</organism>
<dbReference type="Pfam" id="PF00078">
    <property type="entry name" value="RVT_1"/>
    <property type="match status" value="1"/>
</dbReference>
<feature type="domain" description="Reverse transcriptase" evidence="1">
    <location>
        <begin position="234"/>
        <end position="511"/>
    </location>
</feature>